<dbReference type="AlphaFoldDB" id="A0A0F9YP36"/>
<dbReference type="EMBL" id="JPQZ01000074">
    <property type="protein sequence ID" value="KKO74417.1"/>
    <property type="molecule type" value="Genomic_DNA"/>
</dbReference>
<dbReference type="Proteomes" id="UP000034350">
    <property type="component" value="Unassembled WGS sequence"/>
</dbReference>
<proteinExistence type="predicted"/>
<name>A0A0F9YP36_9MICR</name>
<gene>
    <name evidence="1" type="ORF">AAJ76_740006598</name>
</gene>
<accession>A0A0F9YP36</accession>
<protein>
    <submittedName>
        <fullName evidence="1">Uncharacterized protein</fullName>
    </submittedName>
</protein>
<organism evidence="1 2">
    <name type="scientific">Vairimorpha ceranae</name>
    <dbReference type="NCBI Taxonomy" id="40302"/>
    <lineage>
        <taxon>Eukaryota</taxon>
        <taxon>Fungi</taxon>
        <taxon>Fungi incertae sedis</taxon>
        <taxon>Microsporidia</taxon>
        <taxon>Nosematidae</taxon>
        <taxon>Vairimorpha</taxon>
    </lineage>
</organism>
<dbReference type="VEuPathDB" id="MicrosporidiaDB:G9O61_00g009780"/>
<dbReference type="GeneID" id="36321311"/>
<dbReference type="RefSeq" id="XP_024330159.1">
    <property type="nucleotide sequence ID" value="XM_024476358.1"/>
</dbReference>
<sequence>MNNKKNLESKRSINKSICIIEFFLEDNFTLVLSGNLNLKNEDNKIVSNYNIKQYLKFEIRIPG</sequence>
<comment type="caution">
    <text evidence="1">The sequence shown here is derived from an EMBL/GenBank/DDBJ whole genome shotgun (WGS) entry which is preliminary data.</text>
</comment>
<evidence type="ECO:0000313" key="1">
    <source>
        <dbReference type="EMBL" id="KKO74417.1"/>
    </source>
</evidence>
<dbReference type="VEuPathDB" id="MicrosporidiaDB:AAJ76_740006598"/>
<reference evidence="1 2" key="1">
    <citation type="journal article" date="2015" name="Environ. Microbiol.">
        <title>Genome analyses suggest the presence of polyploidy and recent human-driven expansions in eight global populations of the honeybee pathogen Nosema ceranae.</title>
        <authorList>
            <person name="Pelin A."/>
            <person name="Selman M."/>
            <person name="Aris-Brosou S."/>
            <person name="Farinelli L."/>
            <person name="Corradi N."/>
        </authorList>
    </citation>
    <scope>NUCLEOTIDE SEQUENCE [LARGE SCALE GENOMIC DNA]</scope>
    <source>
        <strain evidence="1 2">PA08 1199</strain>
    </source>
</reference>
<evidence type="ECO:0000313" key="2">
    <source>
        <dbReference type="Proteomes" id="UP000034350"/>
    </source>
</evidence>
<keyword evidence="2" id="KW-1185">Reference proteome</keyword>